<keyword evidence="1" id="KW-1133">Transmembrane helix</keyword>
<reference evidence="2" key="1">
    <citation type="journal article" date="2020" name="Nature">
        <title>Giant virus diversity and host interactions through global metagenomics.</title>
        <authorList>
            <person name="Schulz F."/>
            <person name="Roux S."/>
            <person name="Paez-Espino D."/>
            <person name="Jungbluth S."/>
            <person name="Walsh D.A."/>
            <person name="Denef V.J."/>
            <person name="McMahon K.D."/>
            <person name="Konstantinidis K.T."/>
            <person name="Eloe-Fadrosh E.A."/>
            <person name="Kyrpides N.C."/>
            <person name="Woyke T."/>
        </authorList>
    </citation>
    <scope>NUCLEOTIDE SEQUENCE</scope>
    <source>
        <strain evidence="2">GVMAG-M-3300018416-26</strain>
    </source>
</reference>
<dbReference type="AlphaFoldDB" id="A0A6C0BRW7"/>
<evidence type="ECO:0000313" key="2">
    <source>
        <dbReference type="EMBL" id="QHS94374.1"/>
    </source>
</evidence>
<keyword evidence="1" id="KW-0812">Transmembrane</keyword>
<protein>
    <submittedName>
        <fullName evidence="2">Uncharacterized protein</fullName>
    </submittedName>
</protein>
<dbReference type="EMBL" id="MN739221">
    <property type="protein sequence ID" value="QHS94374.1"/>
    <property type="molecule type" value="Genomic_DNA"/>
</dbReference>
<accession>A0A6C0BRW7</accession>
<organism evidence="2">
    <name type="scientific">viral metagenome</name>
    <dbReference type="NCBI Taxonomy" id="1070528"/>
    <lineage>
        <taxon>unclassified sequences</taxon>
        <taxon>metagenomes</taxon>
        <taxon>organismal metagenomes</taxon>
    </lineage>
</organism>
<feature type="transmembrane region" description="Helical" evidence="1">
    <location>
        <begin position="27"/>
        <end position="51"/>
    </location>
</feature>
<feature type="transmembrane region" description="Helical" evidence="1">
    <location>
        <begin position="82"/>
        <end position="101"/>
    </location>
</feature>
<proteinExistence type="predicted"/>
<sequence>MGIVNEIGDQVSRGVKGISDNIDPPNYVTWVIIPFVFSYIIFSMLIGPLIFKNFTSTTMCEKKENNKNETCKKVTVSKVFRIFIIFIIVTIISVLIATTSYKIGLYIKNPKLAMGIETTKLVKDAIS</sequence>
<keyword evidence="1" id="KW-0472">Membrane</keyword>
<name>A0A6C0BRW7_9ZZZZ</name>
<evidence type="ECO:0000256" key="1">
    <source>
        <dbReference type="SAM" id="Phobius"/>
    </source>
</evidence>